<dbReference type="InterPro" id="IPR035937">
    <property type="entry name" value="FPG_N"/>
</dbReference>
<dbReference type="SMART" id="SM01232">
    <property type="entry name" value="H2TH"/>
    <property type="match status" value="1"/>
</dbReference>
<dbReference type="SUPFAM" id="SSF81624">
    <property type="entry name" value="N-terminal domain of MutM-like DNA repair proteins"/>
    <property type="match status" value="1"/>
</dbReference>
<keyword evidence="7" id="KW-0479">Metal-binding</keyword>
<name>A0A9D1P779_9FIRM</name>
<dbReference type="EMBL" id="DVOT01000092">
    <property type="protein sequence ID" value="HIV27362.1"/>
    <property type="molecule type" value="Genomic_DNA"/>
</dbReference>
<evidence type="ECO:0000256" key="18">
    <source>
        <dbReference type="PROSITE-ProRule" id="PRU00391"/>
    </source>
</evidence>
<dbReference type="Pfam" id="PF06827">
    <property type="entry name" value="zf-FPG_IleRS"/>
    <property type="match status" value="1"/>
</dbReference>
<dbReference type="InterPro" id="IPR015886">
    <property type="entry name" value="H2TH_FPG"/>
</dbReference>
<dbReference type="EC" id="3.2.2.23" evidence="4"/>
<evidence type="ECO:0000256" key="8">
    <source>
        <dbReference type="ARBA" id="ARBA00022763"/>
    </source>
</evidence>
<reference evidence="21" key="2">
    <citation type="journal article" date="2021" name="PeerJ">
        <title>Extensive microbial diversity within the chicken gut microbiome revealed by metagenomics and culture.</title>
        <authorList>
            <person name="Gilroy R."/>
            <person name="Ravi A."/>
            <person name="Getino M."/>
            <person name="Pursley I."/>
            <person name="Horton D.L."/>
            <person name="Alikhan N.F."/>
            <person name="Baker D."/>
            <person name="Gharbi K."/>
            <person name="Hall N."/>
            <person name="Watson M."/>
            <person name="Adriaenssens E.M."/>
            <person name="Foster-Nyarko E."/>
            <person name="Jarju S."/>
            <person name="Secka A."/>
            <person name="Antonio M."/>
            <person name="Oren A."/>
            <person name="Chaudhuri R.R."/>
            <person name="La Ragione R."/>
            <person name="Hildebrand F."/>
            <person name="Pallen M.J."/>
        </authorList>
    </citation>
    <scope>NUCLEOTIDE SEQUENCE</scope>
    <source>
        <strain evidence="21">CHK183-6373</strain>
    </source>
</reference>
<evidence type="ECO:0000256" key="12">
    <source>
        <dbReference type="ARBA" id="ARBA00023125"/>
    </source>
</evidence>
<feature type="domain" description="Formamidopyrimidine-DNA glycosylase catalytic" evidence="20">
    <location>
        <begin position="2"/>
        <end position="106"/>
    </location>
</feature>
<dbReference type="CDD" id="cd08773">
    <property type="entry name" value="FpgNei_N"/>
    <property type="match status" value="1"/>
</dbReference>
<organism evidence="21 22">
    <name type="scientific">Candidatus Ornithocaccomicrobium faecavium</name>
    <dbReference type="NCBI Taxonomy" id="2840890"/>
    <lineage>
        <taxon>Bacteria</taxon>
        <taxon>Bacillati</taxon>
        <taxon>Bacillota</taxon>
        <taxon>Clostridia</taxon>
        <taxon>Candidatus Ornithocaccomicrobium</taxon>
    </lineage>
</organism>
<dbReference type="Pfam" id="PF01149">
    <property type="entry name" value="Fapy_DNA_glyco"/>
    <property type="match status" value="1"/>
</dbReference>
<proteinExistence type="inferred from homology"/>
<accession>A0A9D1P779</accession>
<dbReference type="Gene3D" id="3.20.190.10">
    <property type="entry name" value="MutM-like, N-terminal"/>
    <property type="match status" value="1"/>
</dbReference>
<comment type="similarity">
    <text evidence="3">Belongs to the FPG family.</text>
</comment>
<dbReference type="GO" id="GO:0008270">
    <property type="term" value="F:zinc ion binding"/>
    <property type="evidence" value="ECO:0007669"/>
    <property type="project" value="UniProtKB-KW"/>
</dbReference>
<evidence type="ECO:0000256" key="17">
    <source>
        <dbReference type="ARBA" id="ARBA00030638"/>
    </source>
</evidence>
<dbReference type="InterPro" id="IPR000214">
    <property type="entry name" value="Znf_DNA_glyclase/AP_lyase"/>
</dbReference>
<dbReference type="GO" id="GO:0003684">
    <property type="term" value="F:damaged DNA binding"/>
    <property type="evidence" value="ECO:0007669"/>
    <property type="project" value="InterPro"/>
</dbReference>
<evidence type="ECO:0000259" key="19">
    <source>
        <dbReference type="PROSITE" id="PS51066"/>
    </source>
</evidence>
<evidence type="ECO:0000256" key="5">
    <source>
        <dbReference type="ARBA" id="ARBA00012720"/>
    </source>
</evidence>
<gene>
    <name evidence="21" type="ORF">IAA64_05305</name>
</gene>
<evidence type="ECO:0000313" key="21">
    <source>
        <dbReference type="EMBL" id="HIV27362.1"/>
    </source>
</evidence>
<keyword evidence="10" id="KW-0378">Hydrolase</keyword>
<comment type="caution">
    <text evidence="21">The sequence shown here is derived from an EMBL/GenBank/DDBJ whole genome shotgun (WGS) entry which is preliminary data.</text>
</comment>
<keyword evidence="9 18" id="KW-0863">Zinc-finger</keyword>
<dbReference type="AlphaFoldDB" id="A0A9D1P779"/>
<evidence type="ECO:0000256" key="15">
    <source>
        <dbReference type="ARBA" id="ARBA00023268"/>
    </source>
</evidence>
<evidence type="ECO:0000256" key="1">
    <source>
        <dbReference type="ARBA" id="ARBA00001668"/>
    </source>
</evidence>
<evidence type="ECO:0000259" key="20">
    <source>
        <dbReference type="PROSITE" id="PS51068"/>
    </source>
</evidence>
<evidence type="ECO:0000256" key="13">
    <source>
        <dbReference type="ARBA" id="ARBA00023204"/>
    </source>
</evidence>
<comment type="catalytic activity">
    <reaction evidence="1">
        <text>Hydrolysis of DNA containing ring-opened 7-methylguanine residues, releasing 2,6-diamino-4-hydroxy-5-(N-methyl)formamidopyrimidine.</text>
        <dbReference type="EC" id="3.2.2.23"/>
    </reaction>
</comment>
<dbReference type="SMART" id="SM00898">
    <property type="entry name" value="Fapy_DNA_glyco"/>
    <property type="match status" value="1"/>
</dbReference>
<dbReference type="GO" id="GO:0006284">
    <property type="term" value="P:base-excision repair"/>
    <property type="evidence" value="ECO:0007669"/>
    <property type="project" value="InterPro"/>
</dbReference>
<dbReference type="PROSITE" id="PS51066">
    <property type="entry name" value="ZF_FPG_2"/>
    <property type="match status" value="1"/>
</dbReference>
<keyword evidence="8" id="KW-0227">DNA damage</keyword>
<dbReference type="InterPro" id="IPR010663">
    <property type="entry name" value="Znf_FPG/IleRS"/>
</dbReference>
<dbReference type="PROSITE" id="PS51068">
    <property type="entry name" value="FPG_CAT"/>
    <property type="match status" value="1"/>
</dbReference>
<feature type="domain" description="FPG-type" evidence="19">
    <location>
        <begin position="231"/>
        <end position="265"/>
    </location>
</feature>
<keyword evidence="11" id="KW-0862">Zinc</keyword>
<evidence type="ECO:0000256" key="9">
    <source>
        <dbReference type="ARBA" id="ARBA00022771"/>
    </source>
</evidence>
<evidence type="ECO:0000256" key="7">
    <source>
        <dbReference type="ARBA" id="ARBA00022723"/>
    </source>
</evidence>
<dbReference type="Proteomes" id="UP000886884">
    <property type="component" value="Unassembled WGS sequence"/>
</dbReference>
<keyword evidence="12" id="KW-0238">DNA-binding</keyword>
<sequence>MPEWPEIHHLARQMAQELPGIALYEARIAQPKCLNLPEEAWRECMLGRVVQAVRAKGKWLDVALEGGYRLRINLGMGGEILLSEAGEAPAEKWRALFSLADGRKIGIHFWWFGSLHAVGPGEAHPPFDKLGPDMLSVDEQDFARAYAGRRSPVKVLLLKQEILSGMGNYYVHDVLFRAGLHPARSGDSLSGEEWQRLYSVVREVFLDALAMGGSDYERDLYNQLGRYSAMQVGYREGLPCPVCGTAIVSQRMGAANSYFCPHCQQ</sequence>
<keyword evidence="15" id="KW-0511">Multifunctional enzyme</keyword>
<evidence type="ECO:0000256" key="10">
    <source>
        <dbReference type="ARBA" id="ARBA00022801"/>
    </source>
</evidence>
<keyword evidence="13" id="KW-0234">DNA repair</keyword>
<dbReference type="SUPFAM" id="SSF57716">
    <property type="entry name" value="Glucocorticoid receptor-like (DNA-binding domain)"/>
    <property type="match status" value="1"/>
</dbReference>
<dbReference type="EC" id="4.2.99.18" evidence="5"/>
<dbReference type="Gene3D" id="1.10.8.50">
    <property type="match status" value="1"/>
</dbReference>
<keyword evidence="16" id="KW-0326">Glycosidase</keyword>
<evidence type="ECO:0000256" key="6">
    <source>
        <dbReference type="ARBA" id="ARBA00016240"/>
    </source>
</evidence>
<evidence type="ECO:0000256" key="16">
    <source>
        <dbReference type="ARBA" id="ARBA00023295"/>
    </source>
</evidence>
<evidence type="ECO:0000256" key="2">
    <source>
        <dbReference type="ARBA" id="ARBA00001947"/>
    </source>
</evidence>
<evidence type="ECO:0000256" key="11">
    <source>
        <dbReference type="ARBA" id="ARBA00022833"/>
    </source>
</evidence>
<dbReference type="InterPro" id="IPR012319">
    <property type="entry name" value="FPG_cat"/>
</dbReference>
<reference evidence="21" key="1">
    <citation type="submission" date="2020-10" db="EMBL/GenBank/DDBJ databases">
        <authorList>
            <person name="Gilroy R."/>
        </authorList>
    </citation>
    <scope>NUCLEOTIDE SEQUENCE</scope>
    <source>
        <strain evidence="21">CHK183-6373</strain>
    </source>
</reference>
<evidence type="ECO:0000256" key="3">
    <source>
        <dbReference type="ARBA" id="ARBA00009409"/>
    </source>
</evidence>
<protein>
    <recommendedName>
        <fullName evidence="6">Formamidopyrimidine-DNA glycosylase</fullName>
        <ecNumber evidence="4">3.2.2.23</ecNumber>
        <ecNumber evidence="5">4.2.99.18</ecNumber>
    </recommendedName>
    <alternativeName>
        <fullName evidence="17">DNA-(apurinic or apyrimidinic site) lyase MutM</fullName>
    </alternativeName>
</protein>
<dbReference type="Pfam" id="PF06831">
    <property type="entry name" value="H2TH"/>
    <property type="match status" value="1"/>
</dbReference>
<evidence type="ECO:0000256" key="14">
    <source>
        <dbReference type="ARBA" id="ARBA00023239"/>
    </source>
</evidence>
<evidence type="ECO:0000256" key="4">
    <source>
        <dbReference type="ARBA" id="ARBA00012024"/>
    </source>
</evidence>
<dbReference type="GO" id="GO:0034039">
    <property type="term" value="F:8-oxo-7,8-dihydroguanine DNA N-glycosylase activity"/>
    <property type="evidence" value="ECO:0007669"/>
    <property type="project" value="TreeGrafter"/>
</dbReference>
<dbReference type="PANTHER" id="PTHR22993">
    <property type="entry name" value="FORMAMIDOPYRIMIDINE-DNA GLYCOSYLASE"/>
    <property type="match status" value="1"/>
</dbReference>
<dbReference type="SUPFAM" id="SSF46946">
    <property type="entry name" value="S13-like H2TH domain"/>
    <property type="match status" value="1"/>
</dbReference>
<dbReference type="PANTHER" id="PTHR22993:SF9">
    <property type="entry name" value="FORMAMIDOPYRIMIDINE-DNA GLYCOSYLASE"/>
    <property type="match status" value="1"/>
</dbReference>
<keyword evidence="14" id="KW-0456">Lyase</keyword>
<dbReference type="InterPro" id="IPR010979">
    <property type="entry name" value="Ribosomal_uS13-like_H2TH"/>
</dbReference>
<dbReference type="GO" id="GO:0140078">
    <property type="term" value="F:class I DNA-(apurinic or apyrimidinic site) endonuclease activity"/>
    <property type="evidence" value="ECO:0007669"/>
    <property type="project" value="UniProtKB-EC"/>
</dbReference>
<evidence type="ECO:0000313" key="22">
    <source>
        <dbReference type="Proteomes" id="UP000886884"/>
    </source>
</evidence>
<comment type="cofactor">
    <cofactor evidence="2">
        <name>Zn(2+)</name>
        <dbReference type="ChEBI" id="CHEBI:29105"/>
    </cofactor>
</comment>